<feature type="domain" description="Integration host factor-like helix-two turn-helix" evidence="2">
    <location>
        <begin position="32"/>
        <end position="102"/>
    </location>
</feature>
<proteinExistence type="predicted"/>
<dbReference type="Gene3D" id="1.10.8.50">
    <property type="match status" value="1"/>
</dbReference>
<name>S2WYM7_9ACTN</name>
<evidence type="ECO:0000259" key="2">
    <source>
        <dbReference type="Pfam" id="PF22525"/>
    </source>
</evidence>
<dbReference type="InterPro" id="IPR047806">
    <property type="entry name" value="IHF_actinobact"/>
</dbReference>
<dbReference type="STRING" id="883161.HMPREF9306_01141"/>
<dbReference type="HOGENOM" id="CLU_151796_1_0_11"/>
<dbReference type="Proteomes" id="UP000014417">
    <property type="component" value="Unassembled WGS sequence"/>
</dbReference>
<dbReference type="EMBL" id="AGZR01000006">
    <property type="protein sequence ID" value="EPD32834.1"/>
    <property type="molecule type" value="Genomic_DNA"/>
</dbReference>
<dbReference type="RefSeq" id="WP_016455974.1">
    <property type="nucleotide sequence ID" value="NZ_KE150269.1"/>
</dbReference>
<evidence type="ECO:0000313" key="4">
    <source>
        <dbReference type="Proteomes" id="UP000014417"/>
    </source>
</evidence>
<keyword evidence="4" id="KW-1185">Reference proteome</keyword>
<dbReference type="InterPro" id="IPR055201">
    <property type="entry name" value="IHF-like_H2TH"/>
</dbReference>
<evidence type="ECO:0000256" key="1">
    <source>
        <dbReference type="SAM" id="Coils"/>
    </source>
</evidence>
<accession>S2WYM7</accession>
<dbReference type="AlphaFoldDB" id="S2WYM7"/>
<dbReference type="Pfam" id="PF22525">
    <property type="entry name" value="H2TH_5"/>
    <property type="match status" value="1"/>
</dbReference>
<sequence>MAVPNLTDEQLQAARAAATRARRARAELKRKLRDGEIKLSEALGVCKNDDSLAHIRVIDLLKSLPRVGPVTAAKAMDRHAIAENRRVRGLGPNQIASLSKEFG</sequence>
<keyword evidence="1" id="KW-0175">Coiled coil</keyword>
<evidence type="ECO:0000313" key="3">
    <source>
        <dbReference type="EMBL" id="EPD32834.1"/>
    </source>
</evidence>
<feature type="coiled-coil region" evidence="1">
    <location>
        <begin position="11"/>
        <end position="38"/>
    </location>
</feature>
<protein>
    <recommendedName>
        <fullName evidence="2">Integration host factor-like helix-two turn-helix domain-containing protein</fullName>
    </recommendedName>
</protein>
<gene>
    <name evidence="3" type="ORF">HMPREF9306_01141</name>
</gene>
<organism evidence="3 4">
    <name type="scientific">Propionimicrobium lymphophilum ACS-093-V-SCH5</name>
    <dbReference type="NCBI Taxonomy" id="883161"/>
    <lineage>
        <taxon>Bacteria</taxon>
        <taxon>Bacillati</taxon>
        <taxon>Actinomycetota</taxon>
        <taxon>Actinomycetes</taxon>
        <taxon>Propionibacteriales</taxon>
        <taxon>Propionibacteriaceae</taxon>
        <taxon>Propionimicrobium</taxon>
    </lineage>
</organism>
<comment type="caution">
    <text evidence="3">The sequence shown here is derived from an EMBL/GenBank/DDBJ whole genome shotgun (WGS) entry which is preliminary data.</text>
</comment>
<reference evidence="3 4" key="1">
    <citation type="submission" date="2013-04" db="EMBL/GenBank/DDBJ databases">
        <title>The Genome Sequence of Propionimicrobium lymphophilum ACS-093-V-SCH5.</title>
        <authorList>
            <consortium name="The Broad Institute Genomics Platform"/>
            <person name="Earl A."/>
            <person name="Ward D."/>
            <person name="Feldgarden M."/>
            <person name="Gevers D."/>
            <person name="Saerens B."/>
            <person name="Vaneechoutte M."/>
            <person name="Walker B."/>
            <person name="Young S."/>
            <person name="Zeng Q."/>
            <person name="Gargeya S."/>
            <person name="Fitzgerald M."/>
            <person name="Haas B."/>
            <person name="Abouelleil A."/>
            <person name="Allen A.W."/>
            <person name="Alvarado L."/>
            <person name="Arachchi H.M."/>
            <person name="Berlin A.M."/>
            <person name="Chapman S.B."/>
            <person name="Gainer-Dewar J."/>
            <person name="Goldberg J."/>
            <person name="Griggs A."/>
            <person name="Gujja S."/>
            <person name="Hansen M."/>
            <person name="Howarth C."/>
            <person name="Imamovic A."/>
            <person name="Ireland A."/>
            <person name="Larimer J."/>
            <person name="McCowan C."/>
            <person name="Murphy C."/>
            <person name="Pearson M."/>
            <person name="Poon T.W."/>
            <person name="Priest M."/>
            <person name="Roberts A."/>
            <person name="Saif S."/>
            <person name="Shea T."/>
            <person name="Sisk P."/>
            <person name="Sykes S."/>
            <person name="Wortman J."/>
            <person name="Nusbaum C."/>
            <person name="Birren B."/>
        </authorList>
    </citation>
    <scope>NUCLEOTIDE SEQUENCE [LARGE SCALE GENOMIC DNA]</scope>
    <source>
        <strain evidence="3 4">ACS-093-V-SCH5</strain>
    </source>
</reference>
<dbReference type="NCBIfam" id="NF041260">
    <property type="entry name" value="actino_IHF"/>
    <property type="match status" value="1"/>
</dbReference>